<feature type="compositionally biased region" description="Basic and acidic residues" evidence="1">
    <location>
        <begin position="45"/>
        <end position="61"/>
    </location>
</feature>
<organism evidence="2 3">
    <name type="scientific">Corchorus olitorius</name>
    <dbReference type="NCBI Taxonomy" id="93759"/>
    <lineage>
        <taxon>Eukaryota</taxon>
        <taxon>Viridiplantae</taxon>
        <taxon>Streptophyta</taxon>
        <taxon>Embryophyta</taxon>
        <taxon>Tracheophyta</taxon>
        <taxon>Spermatophyta</taxon>
        <taxon>Magnoliopsida</taxon>
        <taxon>eudicotyledons</taxon>
        <taxon>Gunneridae</taxon>
        <taxon>Pentapetalae</taxon>
        <taxon>rosids</taxon>
        <taxon>malvids</taxon>
        <taxon>Malvales</taxon>
        <taxon>Malvaceae</taxon>
        <taxon>Grewioideae</taxon>
        <taxon>Apeibeae</taxon>
        <taxon>Corchorus</taxon>
    </lineage>
</organism>
<proteinExistence type="predicted"/>
<gene>
    <name evidence="2" type="ORF">COLO4_12322</name>
</gene>
<reference evidence="3" key="1">
    <citation type="submission" date="2013-09" db="EMBL/GenBank/DDBJ databases">
        <title>Corchorus olitorius genome sequencing.</title>
        <authorList>
            <person name="Alam M."/>
            <person name="Haque M.S."/>
            <person name="Islam M.S."/>
            <person name="Emdad E.M."/>
            <person name="Islam M.M."/>
            <person name="Ahmed B."/>
            <person name="Halim A."/>
            <person name="Hossen Q.M.M."/>
            <person name="Hossain M.Z."/>
            <person name="Ahmed R."/>
            <person name="Khan M.M."/>
            <person name="Islam R."/>
            <person name="Rashid M.M."/>
            <person name="Khan S.A."/>
            <person name="Rahman M.S."/>
            <person name="Alam M."/>
            <person name="Yahiya A.S."/>
            <person name="Khan M.S."/>
            <person name="Azam M.S."/>
            <person name="Haque T."/>
            <person name="Lashkar M.Z.H."/>
            <person name="Akhand A.I."/>
            <person name="Morshed G."/>
            <person name="Roy S."/>
            <person name="Uddin K.S."/>
            <person name="Rabeya T."/>
            <person name="Hossain A.S."/>
            <person name="Chowdhury A."/>
            <person name="Snigdha A.R."/>
            <person name="Mortoza M.S."/>
            <person name="Matin S.A."/>
            <person name="Hoque S.M.E."/>
            <person name="Islam M.K."/>
            <person name="Roy D.K."/>
            <person name="Haider R."/>
            <person name="Moosa M.M."/>
            <person name="Elias S.M."/>
            <person name="Hasan A.M."/>
            <person name="Jahan S."/>
            <person name="Shafiuddin M."/>
            <person name="Mahmood N."/>
            <person name="Shommy N.S."/>
        </authorList>
    </citation>
    <scope>NUCLEOTIDE SEQUENCE [LARGE SCALE GENOMIC DNA]</scope>
    <source>
        <strain evidence="3">cv. O-4</strain>
    </source>
</reference>
<comment type="caution">
    <text evidence="2">The sequence shown here is derived from an EMBL/GenBank/DDBJ whole genome shotgun (WGS) entry which is preliminary data.</text>
</comment>
<dbReference type="OrthoDB" id="1749531at2759"/>
<protein>
    <recommendedName>
        <fullName evidence="4">Retrotransposon gag protein</fullName>
    </recommendedName>
</protein>
<sequence>MGDWRSFQQQFETFLKLYEADREKDRQDREQDRIKQQELAARLEEISREVSTGKREERVDGEGSVNRGRRDKRPFGGDVQDTTSFVPKYTKLDFPKYDGSYDPLGWIHRCEHFFRHQNTPEEEKVGLASFHLEGNAQLWFLKLERDHPAITWDAFAEQ</sequence>
<accession>A0A1R3K186</accession>
<evidence type="ECO:0000313" key="3">
    <source>
        <dbReference type="Proteomes" id="UP000187203"/>
    </source>
</evidence>
<dbReference type="EMBL" id="AWUE01014902">
    <property type="protein sequence ID" value="OMP00844.1"/>
    <property type="molecule type" value="Genomic_DNA"/>
</dbReference>
<dbReference type="Proteomes" id="UP000187203">
    <property type="component" value="Unassembled WGS sequence"/>
</dbReference>
<keyword evidence="3" id="KW-1185">Reference proteome</keyword>
<dbReference type="AlphaFoldDB" id="A0A1R3K186"/>
<feature type="region of interest" description="Disordered" evidence="1">
    <location>
        <begin position="45"/>
        <end position="81"/>
    </location>
</feature>
<name>A0A1R3K186_9ROSI</name>
<evidence type="ECO:0000313" key="2">
    <source>
        <dbReference type="EMBL" id="OMP00844.1"/>
    </source>
</evidence>
<evidence type="ECO:0000256" key="1">
    <source>
        <dbReference type="SAM" id="MobiDB-lite"/>
    </source>
</evidence>
<evidence type="ECO:0008006" key="4">
    <source>
        <dbReference type="Google" id="ProtNLM"/>
    </source>
</evidence>